<dbReference type="PROSITE" id="PS00070">
    <property type="entry name" value="ALDEHYDE_DEHYDR_CYS"/>
    <property type="match status" value="1"/>
</dbReference>
<dbReference type="InterPro" id="IPR015590">
    <property type="entry name" value="Aldehyde_DH_dom"/>
</dbReference>
<dbReference type="InterPro" id="IPR016161">
    <property type="entry name" value="Ald_DH/histidinol_DH"/>
</dbReference>
<dbReference type="InterPro" id="IPR050740">
    <property type="entry name" value="Aldehyde_DH_Superfamily"/>
</dbReference>
<comment type="similarity">
    <text evidence="1 4">Belongs to the aldehyde dehydrogenase family.</text>
</comment>
<evidence type="ECO:0000313" key="6">
    <source>
        <dbReference type="EMBL" id="SDJ39778.1"/>
    </source>
</evidence>
<dbReference type="InterPro" id="IPR016162">
    <property type="entry name" value="Ald_DH_N"/>
</dbReference>
<dbReference type="Proteomes" id="UP000199093">
    <property type="component" value="Unassembled WGS sequence"/>
</dbReference>
<protein>
    <submittedName>
        <fullName evidence="6">Succinate-semialdehyde dehydrogenase / glutarate-semialdehyde dehydrogenase</fullName>
    </submittedName>
</protein>
<dbReference type="InterPro" id="IPR016163">
    <property type="entry name" value="Ald_DH_C"/>
</dbReference>
<dbReference type="GO" id="GO:0009450">
    <property type="term" value="P:gamma-aminobutyric acid catabolic process"/>
    <property type="evidence" value="ECO:0007669"/>
    <property type="project" value="TreeGrafter"/>
</dbReference>
<organism evidence="6 7">
    <name type="scientific">Salipiger marinus</name>
    <dbReference type="NCBI Taxonomy" id="555512"/>
    <lineage>
        <taxon>Bacteria</taxon>
        <taxon>Pseudomonadati</taxon>
        <taxon>Pseudomonadota</taxon>
        <taxon>Alphaproteobacteria</taxon>
        <taxon>Rhodobacterales</taxon>
        <taxon>Roseobacteraceae</taxon>
        <taxon>Salipiger</taxon>
    </lineage>
</organism>
<keyword evidence="2 4" id="KW-0560">Oxidoreductase</keyword>
<dbReference type="FunFam" id="3.40.309.10:FF:000004">
    <property type="entry name" value="Succinate-semialdehyde dehydrogenase I"/>
    <property type="match status" value="1"/>
</dbReference>
<keyword evidence="7" id="KW-1185">Reference proteome</keyword>
<dbReference type="GO" id="GO:0004777">
    <property type="term" value="F:succinate-semialdehyde dehydrogenase (NAD+) activity"/>
    <property type="evidence" value="ECO:0007669"/>
    <property type="project" value="TreeGrafter"/>
</dbReference>
<evidence type="ECO:0000256" key="2">
    <source>
        <dbReference type="ARBA" id="ARBA00023002"/>
    </source>
</evidence>
<proteinExistence type="inferred from homology"/>
<sequence>MEKPSTSARGWRDFLRDRLYIGGTWVPAEGGAVIEVTDPATGGSVGQVPDAGAVETELAVAAARAAFPAFAALTAAERAGMLHRLADLIDAHGPALAELLTREQGKPLAEARGEVGMSAAYIRWFAEEARRVYGDTIPSPWQGRRLMVTPEPVGVVGAITPWNFPSSMLARKIGPALAAGCTIVAKPASQAPLSALAWGVLCEEAGIPSGVVNIVTGDARAIGGVLTSHPDVAKITFTGSTEVGKTLLRQAADSVKRCSMELGGNAPFIVFDDADLDQAVAGAVASKFRNAGQTCVCSNRIYVQSGIHDRFVEAFSRAVEALRAGSGLEEGVTLGPLIDEKAVVGAEAFVADARAKGGRVVTGGARSKGLFFQPTVIADASAAMDFAHEEIFGPVAPVFRFETEEEALRVANDTRYGLACYFYTTDLGRAFRVSSALRYGLVGVNEGVITTEVAPFGGMKQSGLGREGSKYGIEDYLDQKYVCFGGLEERKAADAII</sequence>
<dbReference type="EMBL" id="FNEJ01000029">
    <property type="protein sequence ID" value="SDJ39778.1"/>
    <property type="molecule type" value="Genomic_DNA"/>
</dbReference>
<dbReference type="CDD" id="cd07103">
    <property type="entry name" value="ALDH_F5_SSADH_GabD"/>
    <property type="match status" value="1"/>
</dbReference>
<evidence type="ECO:0000259" key="5">
    <source>
        <dbReference type="Pfam" id="PF00171"/>
    </source>
</evidence>
<dbReference type="InterPro" id="IPR029510">
    <property type="entry name" value="Ald_DH_CS_GLU"/>
</dbReference>
<evidence type="ECO:0000256" key="1">
    <source>
        <dbReference type="ARBA" id="ARBA00009986"/>
    </source>
</evidence>
<dbReference type="AlphaFoldDB" id="A0A1G8TE53"/>
<gene>
    <name evidence="6" type="ORF">SAMN04487993_102938</name>
</gene>
<dbReference type="Gene3D" id="3.40.605.10">
    <property type="entry name" value="Aldehyde Dehydrogenase, Chain A, domain 1"/>
    <property type="match status" value="1"/>
</dbReference>
<evidence type="ECO:0000256" key="4">
    <source>
        <dbReference type="RuleBase" id="RU003345"/>
    </source>
</evidence>
<accession>A0A1G8TE53</accession>
<dbReference type="Pfam" id="PF00171">
    <property type="entry name" value="Aldedh"/>
    <property type="match status" value="1"/>
</dbReference>
<feature type="domain" description="Aldehyde dehydrogenase" evidence="5">
    <location>
        <begin position="25"/>
        <end position="482"/>
    </location>
</feature>
<dbReference type="FunFam" id="3.40.605.10:FF:000005">
    <property type="entry name" value="Succinate-semialdehyde dehydrogenase I"/>
    <property type="match status" value="1"/>
</dbReference>
<dbReference type="PROSITE" id="PS00687">
    <property type="entry name" value="ALDEHYDE_DEHYDR_GLU"/>
    <property type="match status" value="1"/>
</dbReference>
<feature type="active site" evidence="3">
    <location>
        <position position="261"/>
    </location>
</feature>
<dbReference type="OrthoDB" id="9812625at2"/>
<dbReference type="Gene3D" id="3.40.309.10">
    <property type="entry name" value="Aldehyde Dehydrogenase, Chain A, domain 2"/>
    <property type="match status" value="1"/>
</dbReference>
<dbReference type="SUPFAM" id="SSF53720">
    <property type="entry name" value="ALDH-like"/>
    <property type="match status" value="1"/>
</dbReference>
<evidence type="ECO:0000256" key="3">
    <source>
        <dbReference type="PROSITE-ProRule" id="PRU10007"/>
    </source>
</evidence>
<dbReference type="PANTHER" id="PTHR43353">
    <property type="entry name" value="SUCCINATE-SEMIALDEHYDE DEHYDROGENASE, MITOCHONDRIAL"/>
    <property type="match status" value="1"/>
</dbReference>
<dbReference type="RefSeq" id="WP_089851535.1">
    <property type="nucleotide sequence ID" value="NZ_FNEJ01000029.1"/>
</dbReference>
<name>A0A1G8TE53_9RHOB</name>
<evidence type="ECO:0000313" key="7">
    <source>
        <dbReference type="Proteomes" id="UP000199093"/>
    </source>
</evidence>
<dbReference type="InterPro" id="IPR016160">
    <property type="entry name" value="Ald_DH_CS_CYS"/>
</dbReference>
<reference evidence="6 7" key="1">
    <citation type="submission" date="2016-10" db="EMBL/GenBank/DDBJ databases">
        <authorList>
            <person name="de Groot N.N."/>
        </authorList>
    </citation>
    <scope>NUCLEOTIDE SEQUENCE [LARGE SCALE GENOMIC DNA]</scope>
    <source>
        <strain evidence="6 7">DSM 26424</strain>
    </source>
</reference>
<dbReference type="PANTHER" id="PTHR43353:SF5">
    <property type="entry name" value="SUCCINATE-SEMIALDEHYDE DEHYDROGENASE, MITOCHONDRIAL"/>
    <property type="match status" value="1"/>
</dbReference>
<dbReference type="STRING" id="555512.SAMN04487993_102938"/>